<evidence type="ECO:0000259" key="5">
    <source>
        <dbReference type="Pfam" id="PF00361"/>
    </source>
</evidence>
<dbReference type="InterPro" id="IPR001750">
    <property type="entry name" value="ND/Mrp_TM"/>
</dbReference>
<name>A0A5C4N673_9RHOB</name>
<feature type="transmembrane region" description="Helical" evidence="4">
    <location>
        <begin position="314"/>
        <end position="337"/>
    </location>
</feature>
<feature type="transmembrane region" description="Helical" evidence="4">
    <location>
        <begin position="275"/>
        <end position="294"/>
    </location>
</feature>
<dbReference type="RefSeq" id="WP_139082956.1">
    <property type="nucleotide sequence ID" value="NZ_VDFV01000036.1"/>
</dbReference>
<dbReference type="PANTHER" id="PTHR43373">
    <property type="entry name" value="NA(+)/H(+) ANTIPORTER SUBUNIT"/>
    <property type="match status" value="1"/>
</dbReference>
<evidence type="ECO:0000256" key="4">
    <source>
        <dbReference type="SAM" id="Phobius"/>
    </source>
</evidence>
<gene>
    <name evidence="6" type="ORF">FHG71_17325</name>
</gene>
<dbReference type="PRINTS" id="PR01434">
    <property type="entry name" value="NADHDHGNASE5"/>
</dbReference>
<feature type="transmembrane region" description="Helical" evidence="4">
    <location>
        <begin position="164"/>
        <end position="185"/>
    </location>
</feature>
<sequence>MTEAWLPLAILGTSLLVSPIIFSLPEERVRTRTLLNLGAATLKLALVAWLAWRVGFRGAAYEARLPFVPGIDLVLRADPLAVLFVSLSSALWLLTTIYAVGYLDGAPNRSRFFGFFSLCVASTIGIAMAGNLLTFLLFYELLTIATYPLVVHRETPEARRAGRIYLAYTLGGGVLVLAGTAWLWAAAGTLDFVPQGVLAGTTLDGATLVAIFLLLVGGLAVKAAMVPVHGWLPIAMVAPAPVSALLHAVAVVKAGAFGIIRVVHEIYGIELATRLGVATPLAALAAFTILYGSVRALGQDDLKKRLAFSTVSQVSYVVLGTALFSPLAAIGGLMHLIHQGLMKITMFMCAGNIAETLHVYKVSGLDGVGRRLPWTMGAFTVAALGMIGVPPLAGFVSKWYLAAGGLDAGAPWVVAVLLGSSALNAAYFLPILHRAWFREPPEPWPAPPPGARLEAPWMLLLPPLATGLLVAAAGLLASAPISPLGWARFIATGEIPGLPGGLIQ</sequence>
<evidence type="ECO:0000256" key="3">
    <source>
        <dbReference type="RuleBase" id="RU000320"/>
    </source>
</evidence>
<feature type="transmembrane region" description="Helical" evidence="4">
    <location>
        <begin position="378"/>
        <end position="401"/>
    </location>
</feature>
<evidence type="ECO:0000313" key="6">
    <source>
        <dbReference type="EMBL" id="TNC65807.1"/>
    </source>
</evidence>
<feature type="transmembrane region" description="Helical" evidence="4">
    <location>
        <begin position="413"/>
        <end position="437"/>
    </location>
</feature>
<protein>
    <submittedName>
        <fullName evidence="6">Monovalent cation/H+ antiporter subunit D family protein</fullName>
    </submittedName>
</protein>
<dbReference type="GO" id="GO:0016020">
    <property type="term" value="C:membrane"/>
    <property type="evidence" value="ECO:0007669"/>
    <property type="project" value="UniProtKB-SubCell"/>
</dbReference>
<accession>A0A5C4N673</accession>
<keyword evidence="4" id="KW-0472">Membrane</keyword>
<dbReference type="PANTHER" id="PTHR43373:SF1">
    <property type="entry name" value="NA(+)_H(+) ANTIPORTER SUBUNIT A"/>
    <property type="match status" value="1"/>
</dbReference>
<dbReference type="AlphaFoldDB" id="A0A5C4N673"/>
<feature type="domain" description="NADH:quinone oxidoreductase/Mrp antiporter transmembrane" evidence="5">
    <location>
        <begin position="129"/>
        <end position="421"/>
    </location>
</feature>
<organism evidence="6 7">
    <name type="scientific">Rubellimicrobium roseum</name>
    <dbReference type="NCBI Taxonomy" id="687525"/>
    <lineage>
        <taxon>Bacteria</taxon>
        <taxon>Pseudomonadati</taxon>
        <taxon>Pseudomonadota</taxon>
        <taxon>Alphaproteobacteria</taxon>
        <taxon>Rhodobacterales</taxon>
        <taxon>Roseobacteraceae</taxon>
        <taxon>Rubellimicrobium</taxon>
    </lineage>
</organism>
<feature type="transmembrane region" description="Helical" evidence="4">
    <location>
        <begin position="112"/>
        <end position="129"/>
    </location>
</feature>
<feature type="transmembrane region" description="Helical" evidence="4">
    <location>
        <begin position="6"/>
        <end position="22"/>
    </location>
</feature>
<dbReference type="Pfam" id="PF00361">
    <property type="entry name" value="Proton_antipo_M"/>
    <property type="match status" value="1"/>
</dbReference>
<dbReference type="OrthoDB" id="9811798at2"/>
<feature type="transmembrane region" description="Helical" evidence="4">
    <location>
        <begin position="457"/>
        <end position="479"/>
    </location>
</feature>
<feature type="transmembrane region" description="Helical" evidence="4">
    <location>
        <begin position="205"/>
        <end position="232"/>
    </location>
</feature>
<dbReference type="EMBL" id="VDFV01000036">
    <property type="protein sequence ID" value="TNC65807.1"/>
    <property type="molecule type" value="Genomic_DNA"/>
</dbReference>
<dbReference type="GO" id="GO:0012505">
    <property type="term" value="C:endomembrane system"/>
    <property type="evidence" value="ECO:0007669"/>
    <property type="project" value="UniProtKB-SubCell"/>
</dbReference>
<comment type="caution">
    <text evidence="6">The sequence shown here is derived from an EMBL/GenBank/DDBJ whole genome shotgun (WGS) entry which is preliminary data.</text>
</comment>
<evidence type="ECO:0000313" key="7">
    <source>
        <dbReference type="Proteomes" id="UP000305709"/>
    </source>
</evidence>
<feature type="transmembrane region" description="Helical" evidence="4">
    <location>
        <begin position="135"/>
        <end position="152"/>
    </location>
</feature>
<keyword evidence="7" id="KW-1185">Reference proteome</keyword>
<feature type="transmembrane region" description="Helical" evidence="4">
    <location>
        <begin position="80"/>
        <end position="100"/>
    </location>
</feature>
<evidence type="ECO:0000256" key="1">
    <source>
        <dbReference type="ARBA" id="ARBA00002378"/>
    </source>
</evidence>
<evidence type="ECO:0000256" key="2">
    <source>
        <dbReference type="ARBA" id="ARBA00004127"/>
    </source>
</evidence>
<keyword evidence="4" id="KW-1133">Transmembrane helix</keyword>
<comment type="subcellular location">
    <subcellularLocation>
        <location evidence="2">Endomembrane system</location>
        <topology evidence="2">Multi-pass membrane protein</topology>
    </subcellularLocation>
    <subcellularLocation>
        <location evidence="3">Membrane</location>
        <topology evidence="3">Multi-pass membrane protein</topology>
    </subcellularLocation>
</comment>
<dbReference type="Proteomes" id="UP000305709">
    <property type="component" value="Unassembled WGS sequence"/>
</dbReference>
<reference evidence="6 7" key="1">
    <citation type="submission" date="2019-06" db="EMBL/GenBank/DDBJ databases">
        <authorList>
            <person name="Jiang L."/>
        </authorList>
    </citation>
    <scope>NUCLEOTIDE SEQUENCE [LARGE SCALE GENOMIC DNA]</scope>
    <source>
        <strain evidence="6 7">YIM 48858</strain>
    </source>
</reference>
<feature type="transmembrane region" description="Helical" evidence="4">
    <location>
        <begin position="34"/>
        <end position="52"/>
    </location>
</feature>
<proteinExistence type="predicted"/>
<keyword evidence="3 4" id="KW-0812">Transmembrane</keyword>
<comment type="function">
    <text evidence="1">NDH-1 shuttles electrons from NADH, via FMN and iron-sulfur (Fe-S) centers, to quinones in the respiratory chain. The immediate electron acceptor for the enzyme in this species is believed to be ubiquinone. Couples the redox reaction to proton translocation (for every two electrons transferred, four hydrogen ions are translocated across the cytoplasmic membrane), and thus conserves the redox energy in a proton gradient.</text>
</comment>
<dbReference type="InterPro" id="IPR050616">
    <property type="entry name" value="CPA3_Na-H_Antiporter_A"/>
</dbReference>